<dbReference type="AlphaFoldDB" id="A0A7K3WT41"/>
<comment type="caution">
    <text evidence="1">The sequence shown here is derived from an EMBL/GenBank/DDBJ whole genome shotgun (WGS) entry which is preliminary data.</text>
</comment>
<sequence>MLVGQGIFGQDGFYAGIEMGVLSGRFHYTNEKGYSLSQGCIGNTVGAHFGKRKKGFYFQTGIYRDRPDHPFAEINYETWEPSKSFSAANGIENYRIPLYVGKEFKIYKQLYGGVGLGFNTIIARDIGEVSGFGTVHYDLTQPVLTASGDSTWGALRVDHRVNFGFESVFTLGMRSKGNFDYFLKAGYLAHFQPFSNETITHYSNREVITATRVGQNSMTIGVGLSYRFQSRNRENEPTETIF</sequence>
<dbReference type="EMBL" id="JAAGVY010000031">
    <property type="protein sequence ID" value="NEN24708.1"/>
    <property type="molecule type" value="Genomic_DNA"/>
</dbReference>
<accession>A0A7K3WT41</accession>
<evidence type="ECO:0008006" key="3">
    <source>
        <dbReference type="Google" id="ProtNLM"/>
    </source>
</evidence>
<dbReference type="Proteomes" id="UP000486602">
    <property type="component" value="Unassembled WGS sequence"/>
</dbReference>
<reference evidence="1 2" key="1">
    <citation type="submission" date="2020-02" db="EMBL/GenBank/DDBJ databases">
        <title>Out from the shadows clarifying the taxonomy of the family Cryomorphaceae and related taxa by utilizing the GTDB taxonomic framework.</title>
        <authorList>
            <person name="Bowman J.P."/>
        </authorList>
    </citation>
    <scope>NUCLEOTIDE SEQUENCE [LARGE SCALE GENOMIC DNA]</scope>
    <source>
        <strain evidence="1 2">QSSC 1-22</strain>
    </source>
</reference>
<organism evidence="1 2">
    <name type="scientific">Cryomorpha ignava</name>
    <dbReference type="NCBI Taxonomy" id="101383"/>
    <lineage>
        <taxon>Bacteria</taxon>
        <taxon>Pseudomonadati</taxon>
        <taxon>Bacteroidota</taxon>
        <taxon>Flavobacteriia</taxon>
        <taxon>Flavobacteriales</taxon>
        <taxon>Cryomorphaceae</taxon>
        <taxon>Cryomorpha</taxon>
    </lineage>
</organism>
<evidence type="ECO:0000313" key="2">
    <source>
        <dbReference type="Proteomes" id="UP000486602"/>
    </source>
</evidence>
<evidence type="ECO:0000313" key="1">
    <source>
        <dbReference type="EMBL" id="NEN24708.1"/>
    </source>
</evidence>
<name>A0A7K3WT41_9FLAO</name>
<gene>
    <name evidence="1" type="ORF">G3O08_14470</name>
</gene>
<keyword evidence="2" id="KW-1185">Reference proteome</keyword>
<dbReference type="RefSeq" id="WP_163286101.1">
    <property type="nucleotide sequence ID" value="NZ_JAAGVY010000031.1"/>
</dbReference>
<protein>
    <recommendedName>
        <fullName evidence="3">Outer membrane protein beta-barrel domain-containing protein</fullName>
    </recommendedName>
</protein>
<proteinExistence type="predicted"/>